<reference evidence="12 13" key="1">
    <citation type="journal article" date="2010" name="Science">
        <title>Genomic comparison of the ants Camponotus floridanus and Harpegnathos saltator.</title>
        <authorList>
            <person name="Bonasio R."/>
            <person name="Zhang G."/>
            <person name="Ye C."/>
            <person name="Mutti N.S."/>
            <person name="Fang X."/>
            <person name="Qin N."/>
            <person name="Donahue G."/>
            <person name="Yang P."/>
            <person name="Li Q."/>
            <person name="Li C."/>
            <person name="Zhang P."/>
            <person name="Huang Z."/>
            <person name="Berger S.L."/>
            <person name="Reinberg D."/>
            <person name="Wang J."/>
            <person name="Liebig J."/>
        </authorList>
    </citation>
    <scope>NUCLEOTIDE SEQUENCE [LARGE SCALE GENOMIC DNA]</scope>
    <source>
        <strain evidence="12 13">R22 G/1</strain>
    </source>
</reference>
<keyword evidence="3 9" id="KW-0812">Transmembrane</keyword>
<dbReference type="InParanoid" id="E2BR19"/>
<evidence type="ECO:0000256" key="9">
    <source>
        <dbReference type="RuleBase" id="RU000688"/>
    </source>
</evidence>
<dbReference type="PANTHER" id="PTHR24243:SF230">
    <property type="entry name" value="G-PROTEIN COUPLED RECEPTORS FAMILY 1 PROFILE DOMAIN-CONTAINING PROTEIN"/>
    <property type="match status" value="1"/>
</dbReference>
<evidence type="ECO:0000313" key="13">
    <source>
        <dbReference type="Proteomes" id="UP000008237"/>
    </source>
</evidence>
<keyword evidence="5 9" id="KW-0297">G-protein coupled receptor</keyword>
<keyword evidence="13" id="KW-1185">Reference proteome</keyword>
<feature type="transmembrane region" description="Helical" evidence="10">
    <location>
        <begin position="16"/>
        <end position="38"/>
    </location>
</feature>
<accession>E2BR19</accession>
<comment type="subcellular location">
    <subcellularLocation>
        <location evidence="1">Membrane</location>
        <topology evidence="1">Multi-pass membrane protein</topology>
    </subcellularLocation>
</comment>
<dbReference type="EMBL" id="GL449898">
    <property type="protein sequence ID" value="EFN81825.1"/>
    <property type="molecule type" value="Genomic_DNA"/>
</dbReference>
<dbReference type="CDD" id="cd14978">
    <property type="entry name" value="7tmA_FMRFamide_R-like"/>
    <property type="match status" value="1"/>
</dbReference>
<dbReference type="InterPro" id="IPR017452">
    <property type="entry name" value="GPCR_Rhodpsn_7TM"/>
</dbReference>
<dbReference type="PROSITE" id="PS00237">
    <property type="entry name" value="G_PROTEIN_RECEP_F1_1"/>
    <property type="match status" value="1"/>
</dbReference>
<keyword evidence="8 9" id="KW-0807">Transducer</keyword>
<evidence type="ECO:0000256" key="3">
    <source>
        <dbReference type="ARBA" id="ARBA00022692"/>
    </source>
</evidence>
<gene>
    <name evidence="12" type="ORF">EAI_12314</name>
</gene>
<evidence type="ECO:0000256" key="8">
    <source>
        <dbReference type="ARBA" id="ARBA00023224"/>
    </source>
</evidence>
<evidence type="ECO:0000256" key="1">
    <source>
        <dbReference type="ARBA" id="ARBA00004141"/>
    </source>
</evidence>
<comment type="similarity">
    <text evidence="2 9">Belongs to the G-protein coupled receptor 1 family.</text>
</comment>
<evidence type="ECO:0000256" key="10">
    <source>
        <dbReference type="SAM" id="Phobius"/>
    </source>
</evidence>
<evidence type="ECO:0000259" key="11">
    <source>
        <dbReference type="PROSITE" id="PS50262"/>
    </source>
</evidence>
<protein>
    <submittedName>
        <fullName evidence="12">Rhodopsin, GQ-coupled</fullName>
    </submittedName>
</protein>
<evidence type="ECO:0000256" key="4">
    <source>
        <dbReference type="ARBA" id="ARBA00022989"/>
    </source>
</evidence>
<evidence type="ECO:0000256" key="2">
    <source>
        <dbReference type="ARBA" id="ARBA00010663"/>
    </source>
</evidence>
<keyword evidence="7 9" id="KW-0675">Receptor</keyword>
<evidence type="ECO:0000256" key="6">
    <source>
        <dbReference type="ARBA" id="ARBA00023136"/>
    </source>
</evidence>
<organism evidence="13">
    <name type="scientific">Harpegnathos saltator</name>
    <name type="common">Jerdon's jumping ant</name>
    <dbReference type="NCBI Taxonomy" id="610380"/>
    <lineage>
        <taxon>Eukaryota</taxon>
        <taxon>Metazoa</taxon>
        <taxon>Ecdysozoa</taxon>
        <taxon>Arthropoda</taxon>
        <taxon>Hexapoda</taxon>
        <taxon>Insecta</taxon>
        <taxon>Pterygota</taxon>
        <taxon>Neoptera</taxon>
        <taxon>Endopterygota</taxon>
        <taxon>Hymenoptera</taxon>
        <taxon>Apocrita</taxon>
        <taxon>Aculeata</taxon>
        <taxon>Formicoidea</taxon>
        <taxon>Formicidae</taxon>
        <taxon>Ponerinae</taxon>
        <taxon>Ponerini</taxon>
        <taxon>Harpegnathos</taxon>
    </lineage>
</organism>
<feature type="transmembrane region" description="Helical" evidence="10">
    <location>
        <begin position="128"/>
        <end position="149"/>
    </location>
</feature>
<feature type="transmembrane region" description="Helical" evidence="10">
    <location>
        <begin position="184"/>
        <end position="206"/>
    </location>
</feature>
<keyword evidence="6 10" id="KW-0472">Membrane</keyword>
<feature type="transmembrane region" description="Helical" evidence="10">
    <location>
        <begin position="50"/>
        <end position="74"/>
    </location>
</feature>
<keyword evidence="4 10" id="KW-1133">Transmembrane helix</keyword>
<feature type="domain" description="G-protein coupled receptors family 1 profile" evidence="11">
    <location>
        <begin position="29"/>
        <end position="274"/>
    </location>
</feature>
<sequence length="274" mass="31025">MVNVSVADVLLHNIQLYYSPILVHLGLLGNCLSVCVFFGTKLRRASSSIYLGALAVSDSGFLVTIFVVWLNMFHVHLFNEQGFCQFFVYLSTLCSFLSVWLVVAFTVERYVAVKYPLRRQSLCTVARAKVVIIWLTILAVLLSSPVLLFSGPRTVLTRYGNATLCYLVNGWESWATVYNGIDTVLTFAVPLTIIVIFNTLIARNLYKLDHIRRTLTIESDVSNEKDARAIRDRMPQTKVTKMLLLVSSAFLCLNMPSFVLRVIAFYVRIEVQYV</sequence>
<dbReference type="PRINTS" id="PR00237">
    <property type="entry name" value="GPCRRHODOPSN"/>
</dbReference>
<dbReference type="OrthoDB" id="9990906at2759"/>
<dbReference type="OMA" id="YVQPVIC"/>
<dbReference type="Gene3D" id="1.20.1070.10">
    <property type="entry name" value="Rhodopsin 7-helix transmembrane proteins"/>
    <property type="match status" value="1"/>
</dbReference>
<proteinExistence type="inferred from homology"/>
<evidence type="ECO:0000256" key="5">
    <source>
        <dbReference type="ARBA" id="ARBA00023040"/>
    </source>
</evidence>
<dbReference type="AlphaFoldDB" id="E2BR19"/>
<dbReference type="FunCoup" id="E2BR19">
    <property type="interactions" value="26"/>
</dbReference>
<dbReference type="SUPFAM" id="SSF81321">
    <property type="entry name" value="Family A G protein-coupled receptor-like"/>
    <property type="match status" value="1"/>
</dbReference>
<evidence type="ECO:0000313" key="12">
    <source>
        <dbReference type="EMBL" id="EFN81825.1"/>
    </source>
</evidence>
<dbReference type="GO" id="GO:0005886">
    <property type="term" value="C:plasma membrane"/>
    <property type="evidence" value="ECO:0007669"/>
    <property type="project" value="TreeGrafter"/>
</dbReference>
<feature type="transmembrane region" description="Helical" evidence="10">
    <location>
        <begin position="243"/>
        <end position="267"/>
    </location>
</feature>
<dbReference type="InterPro" id="IPR000276">
    <property type="entry name" value="GPCR_Rhodpsn"/>
</dbReference>
<dbReference type="PROSITE" id="PS50262">
    <property type="entry name" value="G_PROTEIN_RECEP_F1_2"/>
    <property type="match status" value="1"/>
</dbReference>
<dbReference type="Pfam" id="PF00001">
    <property type="entry name" value="7tm_1"/>
    <property type="match status" value="1"/>
</dbReference>
<dbReference type="Proteomes" id="UP000008237">
    <property type="component" value="Unassembled WGS sequence"/>
</dbReference>
<dbReference type="STRING" id="610380.E2BR19"/>
<feature type="transmembrane region" description="Helical" evidence="10">
    <location>
        <begin position="86"/>
        <end position="107"/>
    </location>
</feature>
<evidence type="ECO:0000256" key="7">
    <source>
        <dbReference type="ARBA" id="ARBA00023170"/>
    </source>
</evidence>
<name>E2BR19_HARSA</name>
<dbReference type="GO" id="GO:0004930">
    <property type="term" value="F:G protein-coupled receptor activity"/>
    <property type="evidence" value="ECO:0007669"/>
    <property type="project" value="UniProtKB-KW"/>
</dbReference>
<dbReference type="PANTHER" id="PTHR24243">
    <property type="entry name" value="G-PROTEIN COUPLED RECEPTOR"/>
    <property type="match status" value="1"/>
</dbReference>